<keyword evidence="1" id="KW-0614">Plasmid</keyword>
<proteinExistence type="predicted"/>
<reference evidence="1 2" key="2">
    <citation type="journal article" date="2009" name="Appl. Environ. Microbiol.">
        <title>Rhizobium sp. strain NGR234 possesses a remarkable number of secretion systems.</title>
        <authorList>
            <person name="Schmeisser C."/>
            <person name="Liesegang H."/>
            <person name="Krysciak D."/>
            <person name="Bakkou N."/>
            <person name="Le Quere A."/>
            <person name="Wollherr A."/>
            <person name="Heinemeyer I."/>
            <person name="Morgenstern B."/>
            <person name="Pommerening-Roeser A."/>
            <person name="Flores M."/>
            <person name="Palacios R."/>
            <person name="Brenner S."/>
            <person name="Gottschalk G."/>
            <person name="Schmitz R.A."/>
            <person name="Broughton W.J."/>
            <person name="Perret X."/>
            <person name="Strittmatter A.W."/>
            <person name="Streit W.R."/>
        </authorList>
    </citation>
    <scope>NUCLEOTIDE SEQUENCE [LARGE SCALE GENOMIC DNA]</scope>
    <source>
        <strain evidence="2">NBRC 101917 / NGR234</strain>
    </source>
</reference>
<organism evidence="1 2">
    <name type="scientific">Sinorhizobium fredii (strain NBRC 101917 / NGR234)</name>
    <dbReference type="NCBI Taxonomy" id="394"/>
    <lineage>
        <taxon>Bacteria</taxon>
        <taxon>Pseudomonadati</taxon>
        <taxon>Pseudomonadota</taxon>
        <taxon>Alphaproteobacteria</taxon>
        <taxon>Hyphomicrobiales</taxon>
        <taxon>Rhizobiaceae</taxon>
        <taxon>Sinorhizobium/Ensifer group</taxon>
        <taxon>Sinorhizobium</taxon>
    </lineage>
</organism>
<dbReference type="EMBL" id="CP000874">
    <property type="protein sequence ID" value="ACP22329.1"/>
    <property type="molecule type" value="Genomic_DNA"/>
</dbReference>
<gene>
    <name evidence="1" type="ordered locus">NGR_b08730</name>
</gene>
<reference evidence="2" key="1">
    <citation type="journal article" date="2004" name="J. Bacteriol.">
        <title>An evolutionary hot spot: the pNGR234b replicon of Rhizobium sp. strain NGR234.</title>
        <authorList>
            <person name="Streit W.R."/>
            <person name="Schmitz R.A."/>
            <person name="Perret X."/>
            <person name="Staehelin C."/>
            <person name="Deakin W.J."/>
            <person name="Raasch C."/>
            <person name="Liesegang H."/>
            <person name="Broughton W.J."/>
        </authorList>
    </citation>
    <scope>NUCLEOTIDE SEQUENCE [LARGE SCALE GENOMIC DNA]</scope>
    <source>
        <strain evidence="2">NBRC 101917 / NGR234</strain>
    </source>
</reference>
<dbReference type="OrthoDB" id="6917259at2"/>
<protein>
    <submittedName>
        <fullName evidence="1">Uncharacterized protein</fullName>
    </submittedName>
</protein>
<dbReference type="KEGG" id="rhi:NGR_b08730"/>
<keyword evidence="2" id="KW-1185">Reference proteome</keyword>
<dbReference type="PATRIC" id="fig|394.7.peg.1309"/>
<sequence>MEDHGEVVDQQRFMLPPADGHNALIRQLADALVRKTGRPVATKDRRPIVDLSNLLSAATPAARRMRRSPPTNRCQF</sequence>
<dbReference type="HOGENOM" id="CLU_2652002_0_0_5"/>
<accession>C3KQH1</accession>
<evidence type="ECO:0000313" key="2">
    <source>
        <dbReference type="Proteomes" id="UP000001054"/>
    </source>
</evidence>
<dbReference type="Proteomes" id="UP000001054">
    <property type="component" value="Plasmid pNGR234b"/>
</dbReference>
<name>C3KQH1_SINFN</name>
<geneLocation type="plasmid" evidence="2">
    <name>sym pNGR234b</name>
</geneLocation>
<dbReference type="AlphaFoldDB" id="C3KQH1"/>
<evidence type="ECO:0000313" key="1">
    <source>
        <dbReference type="EMBL" id="ACP22329.1"/>
    </source>
</evidence>